<name>A0A9P0HG84_NEZVI</name>
<evidence type="ECO:0000313" key="4">
    <source>
        <dbReference type="Proteomes" id="UP001152798"/>
    </source>
</evidence>
<dbReference type="InterPro" id="IPR043159">
    <property type="entry name" value="Lectin_gal-bd_sf"/>
</dbReference>
<dbReference type="Pfam" id="PF02140">
    <property type="entry name" value="SUEL_Lectin"/>
    <property type="match status" value="3"/>
</dbReference>
<feature type="signal peptide" evidence="1">
    <location>
        <begin position="1"/>
        <end position="21"/>
    </location>
</feature>
<reference evidence="3" key="1">
    <citation type="submission" date="2022-01" db="EMBL/GenBank/DDBJ databases">
        <authorList>
            <person name="King R."/>
        </authorList>
    </citation>
    <scope>NUCLEOTIDE SEQUENCE</scope>
</reference>
<sequence>MKRFMLVLFLISGKLSEYARSNMTEPKNLLRNIKFSNEEEDSDSHKDTFTRSEEKKSLMGDIDEKREIVYPVHSQYGEPQLSIIPPSGHYITSLCSEKWKVPLNCIPISERMKRVKDSTLITCENEVMHLKCDDGLVINIIDADWGRFDKTTCGKFLDIEKNCSGIGDTYKRVRDRCHGKFSCKIMANVKEFADPCRYIEKYLAVKYTCVQSNIVKRVIVCWEQFSDFSCPAESLIFIRSVLYGRSKHDYCNYGISDTQCSSETILDQVSAGCDYTRRCTLRLNTEYFGDPCPNLKKYMVIDYSCVEGETEIINKRTCQNDTMKIKCQNRKTIHITEAFYGRSHPYICSEHYGVREEKEHCLSLNKTSILINRCEGKESCKIKADLGLYCEPFSNYLSVDYMCKDKPVAPKEEEFVISPGAIDIVAITQNNASFIIPDIKNSSLYVIQVRNAKDLTWVSVSTTKIRSISGLRTIGNLQPNRSYDIRATLKFCSCCMKMCVPFTRFTTQEEGSSKSTPIPFYS</sequence>
<dbReference type="CDD" id="cd00063">
    <property type="entry name" value="FN3"/>
    <property type="match status" value="1"/>
</dbReference>
<dbReference type="CDD" id="cd22823">
    <property type="entry name" value="Gal_Rha_Lectin"/>
    <property type="match status" value="2"/>
</dbReference>
<dbReference type="PROSITE" id="PS50228">
    <property type="entry name" value="SUEL_LECTIN"/>
    <property type="match status" value="2"/>
</dbReference>
<organism evidence="3 4">
    <name type="scientific">Nezara viridula</name>
    <name type="common">Southern green stink bug</name>
    <name type="synonym">Cimex viridulus</name>
    <dbReference type="NCBI Taxonomy" id="85310"/>
    <lineage>
        <taxon>Eukaryota</taxon>
        <taxon>Metazoa</taxon>
        <taxon>Ecdysozoa</taxon>
        <taxon>Arthropoda</taxon>
        <taxon>Hexapoda</taxon>
        <taxon>Insecta</taxon>
        <taxon>Pterygota</taxon>
        <taxon>Neoptera</taxon>
        <taxon>Paraneoptera</taxon>
        <taxon>Hemiptera</taxon>
        <taxon>Heteroptera</taxon>
        <taxon>Panheteroptera</taxon>
        <taxon>Pentatomomorpha</taxon>
        <taxon>Pentatomoidea</taxon>
        <taxon>Pentatomidae</taxon>
        <taxon>Pentatominae</taxon>
        <taxon>Nezara</taxon>
    </lineage>
</organism>
<protein>
    <recommendedName>
        <fullName evidence="2">SUEL-type lectin domain-containing protein</fullName>
    </recommendedName>
</protein>
<dbReference type="InterPro" id="IPR003961">
    <property type="entry name" value="FN3_dom"/>
</dbReference>
<dbReference type="Gene3D" id="2.60.120.740">
    <property type="match status" value="3"/>
</dbReference>
<dbReference type="AlphaFoldDB" id="A0A9P0HG84"/>
<proteinExistence type="predicted"/>
<dbReference type="PANTHER" id="PTHR46780">
    <property type="entry name" value="PROTEIN EVA-1"/>
    <property type="match status" value="1"/>
</dbReference>
<keyword evidence="1" id="KW-0732">Signal</keyword>
<feature type="chain" id="PRO_5040325053" description="SUEL-type lectin domain-containing protein" evidence="1">
    <location>
        <begin position="22"/>
        <end position="522"/>
    </location>
</feature>
<dbReference type="OrthoDB" id="1100386at2759"/>
<dbReference type="EMBL" id="OV725081">
    <property type="protein sequence ID" value="CAH1401433.1"/>
    <property type="molecule type" value="Genomic_DNA"/>
</dbReference>
<dbReference type="InterPro" id="IPR000922">
    <property type="entry name" value="Lectin_gal-bd_dom"/>
</dbReference>
<accession>A0A9P0HG84</accession>
<dbReference type="Proteomes" id="UP001152798">
    <property type="component" value="Chromosome 5"/>
</dbReference>
<dbReference type="GO" id="GO:0030246">
    <property type="term" value="F:carbohydrate binding"/>
    <property type="evidence" value="ECO:0007669"/>
    <property type="project" value="InterPro"/>
</dbReference>
<feature type="domain" description="SUEL-type lectin" evidence="2">
    <location>
        <begin position="122"/>
        <end position="210"/>
    </location>
</feature>
<evidence type="ECO:0000313" key="3">
    <source>
        <dbReference type="EMBL" id="CAH1401433.1"/>
    </source>
</evidence>
<gene>
    <name evidence="3" type="ORF">NEZAVI_LOCUS10457</name>
</gene>
<keyword evidence="4" id="KW-1185">Reference proteome</keyword>
<feature type="domain" description="SUEL-type lectin" evidence="2">
    <location>
        <begin position="220"/>
        <end position="306"/>
    </location>
</feature>
<evidence type="ECO:0000256" key="1">
    <source>
        <dbReference type="SAM" id="SignalP"/>
    </source>
</evidence>
<evidence type="ECO:0000259" key="2">
    <source>
        <dbReference type="PROSITE" id="PS50228"/>
    </source>
</evidence>